<dbReference type="UniPathway" id="UPA00865">
    <property type="reaction ID" value="UER00834"/>
</dbReference>
<accession>A0A7D7SHH9</accession>
<dbReference type="Pfam" id="PF00702">
    <property type="entry name" value="Hydrolase"/>
    <property type="match status" value="1"/>
</dbReference>
<dbReference type="RefSeq" id="WP_182122484.1">
    <property type="nucleotide sequence ID" value="NZ_CP059567.1"/>
</dbReference>
<dbReference type="GO" id="GO:0006281">
    <property type="term" value="P:DNA repair"/>
    <property type="evidence" value="ECO:0007669"/>
    <property type="project" value="TreeGrafter"/>
</dbReference>
<dbReference type="InterPro" id="IPR023214">
    <property type="entry name" value="HAD_sf"/>
</dbReference>
<dbReference type="SUPFAM" id="SSF56784">
    <property type="entry name" value="HAD-like"/>
    <property type="match status" value="1"/>
</dbReference>
<evidence type="ECO:0000256" key="7">
    <source>
        <dbReference type="ARBA" id="ARBA00022801"/>
    </source>
</evidence>
<keyword evidence="6 11" id="KW-0479">Metal-binding</keyword>
<dbReference type="GO" id="GO:0008967">
    <property type="term" value="F:phosphoglycolate phosphatase activity"/>
    <property type="evidence" value="ECO:0007669"/>
    <property type="project" value="UniProtKB-UniRule"/>
</dbReference>
<dbReference type="NCBIfam" id="TIGR01509">
    <property type="entry name" value="HAD-SF-IA-v3"/>
    <property type="match status" value="1"/>
</dbReference>
<dbReference type="GO" id="GO:0046872">
    <property type="term" value="F:metal ion binding"/>
    <property type="evidence" value="ECO:0007669"/>
    <property type="project" value="UniProtKB-KW"/>
</dbReference>
<evidence type="ECO:0000313" key="12">
    <source>
        <dbReference type="EMBL" id="QMT40892.1"/>
    </source>
</evidence>
<dbReference type="Gene3D" id="1.10.150.240">
    <property type="entry name" value="Putative phosphatase, domain 2"/>
    <property type="match status" value="1"/>
</dbReference>
<evidence type="ECO:0000313" key="13">
    <source>
        <dbReference type="Proteomes" id="UP000514752"/>
    </source>
</evidence>
<dbReference type="FunFam" id="3.40.50.1000:FF:000022">
    <property type="entry name" value="Phosphoglycolate phosphatase"/>
    <property type="match status" value="1"/>
</dbReference>
<reference evidence="12 13" key="1">
    <citation type="submission" date="2020-07" db="EMBL/GenBank/DDBJ databases">
        <title>Genomic diversity of species in the Neisseriaceae family.</title>
        <authorList>
            <person name="Vincent A.T."/>
            <person name="Bernet E."/>
            <person name="Veyrier F.J."/>
        </authorList>
    </citation>
    <scope>NUCLEOTIDE SEQUENCE [LARGE SCALE GENOMIC DNA]</scope>
    <source>
        <strain evidence="12 13">DSM 22244</strain>
    </source>
</reference>
<evidence type="ECO:0000256" key="5">
    <source>
        <dbReference type="ARBA" id="ARBA00013078"/>
    </source>
</evidence>
<dbReference type="PRINTS" id="PR00413">
    <property type="entry name" value="HADHALOGNASE"/>
</dbReference>
<dbReference type="NCBIfam" id="TIGR01549">
    <property type="entry name" value="HAD-SF-IA-v1"/>
    <property type="match status" value="1"/>
</dbReference>
<dbReference type="SFLD" id="SFLDG01135">
    <property type="entry name" value="C1.5.6:_HAD__Beta-PGM__Phospha"/>
    <property type="match status" value="1"/>
</dbReference>
<name>A0A7D7SHH9_9NEIS</name>
<dbReference type="CDD" id="cd16417">
    <property type="entry name" value="HAD_PGPase"/>
    <property type="match status" value="1"/>
</dbReference>
<sequence length="237" mass="24868">MTKAKNIRAVAFDLDGTLVDSIADLAAAANAVRSSESLPLLDDATLASFVGDGIGVLVHRTLSGNRDGVADEVQWQRGLAVFVDYYSRHLSVFSRPYAGAVTTLGLLKSLGLPLAVVTNKSEVLAVALLRQLGLADEFSLIVGGDTLPERKPSALPLLHTAEVLGVSPQELVMVGDSANDVLAAKAAGCFSIGVRHGYADMDTLAADEATRPDWIANDLPAIYDYLAPVLKAAREAG</sequence>
<dbReference type="NCBIfam" id="NF009695">
    <property type="entry name" value="PRK13222.1-2"/>
    <property type="match status" value="1"/>
</dbReference>
<organism evidence="12 13">
    <name type="scientific">Neisseria shayeganii</name>
    <dbReference type="NCBI Taxonomy" id="607712"/>
    <lineage>
        <taxon>Bacteria</taxon>
        <taxon>Pseudomonadati</taxon>
        <taxon>Pseudomonadota</taxon>
        <taxon>Betaproteobacteria</taxon>
        <taxon>Neisseriales</taxon>
        <taxon>Neisseriaceae</taxon>
        <taxon>Neisseria</taxon>
    </lineage>
</organism>
<feature type="binding site" evidence="11">
    <location>
        <position position="13"/>
    </location>
    <ligand>
        <name>Mg(2+)</name>
        <dbReference type="ChEBI" id="CHEBI:18420"/>
    </ligand>
</feature>
<evidence type="ECO:0000256" key="6">
    <source>
        <dbReference type="ARBA" id="ARBA00022723"/>
    </source>
</evidence>
<proteinExistence type="inferred from homology"/>
<dbReference type="KEGG" id="nsg:H3L94_02215"/>
<evidence type="ECO:0000256" key="1">
    <source>
        <dbReference type="ARBA" id="ARBA00000830"/>
    </source>
</evidence>
<dbReference type="SFLD" id="SFLDG01129">
    <property type="entry name" value="C1.5:_HAD__Beta-PGM__Phosphata"/>
    <property type="match status" value="1"/>
</dbReference>
<dbReference type="PANTHER" id="PTHR43434:SF1">
    <property type="entry name" value="PHOSPHOGLYCOLATE PHOSPHATASE"/>
    <property type="match status" value="1"/>
</dbReference>
<dbReference type="InterPro" id="IPR036412">
    <property type="entry name" value="HAD-like_sf"/>
</dbReference>
<feature type="active site" description="Nucleophile" evidence="11">
    <location>
        <position position="13"/>
    </location>
</feature>
<evidence type="ECO:0000256" key="11">
    <source>
        <dbReference type="HAMAP-Rule" id="MF_00495"/>
    </source>
</evidence>
<feature type="binding site" evidence="11">
    <location>
        <position position="176"/>
    </location>
    <ligand>
        <name>Mg(2+)</name>
        <dbReference type="ChEBI" id="CHEBI:18420"/>
    </ligand>
</feature>
<evidence type="ECO:0000256" key="10">
    <source>
        <dbReference type="ARBA" id="ARBA00059247"/>
    </source>
</evidence>
<comment type="pathway">
    <text evidence="3 11">Organic acid metabolism; glycolate biosynthesis; glycolate from 2-phosphoglycolate: step 1/1.</text>
</comment>
<keyword evidence="7 11" id="KW-0378">Hydrolase</keyword>
<dbReference type="Proteomes" id="UP000514752">
    <property type="component" value="Chromosome"/>
</dbReference>
<dbReference type="InterPro" id="IPR023198">
    <property type="entry name" value="PGP-like_dom2"/>
</dbReference>
<comment type="function">
    <text evidence="10 11">Specifically catalyzes the dephosphorylation of 2-phosphoglycolate. Is involved in the dissimilation of the intracellular 2-phosphoglycolate formed during the DNA repair of 3'-phosphoglycolate ends, a major class of DNA lesions induced by oxidative stress.</text>
</comment>
<dbReference type="SFLD" id="SFLDS00003">
    <property type="entry name" value="Haloacid_Dehalogenase"/>
    <property type="match status" value="1"/>
</dbReference>
<dbReference type="EC" id="3.1.3.18" evidence="5 11"/>
<dbReference type="AlphaFoldDB" id="A0A7D7SHH9"/>
<evidence type="ECO:0000256" key="9">
    <source>
        <dbReference type="ARBA" id="ARBA00023277"/>
    </source>
</evidence>
<dbReference type="EMBL" id="CP059567">
    <property type="protein sequence ID" value="QMT40892.1"/>
    <property type="molecule type" value="Genomic_DNA"/>
</dbReference>
<comment type="similarity">
    <text evidence="4 11">Belongs to the HAD-like hydrolase superfamily. CbbY/CbbZ/Gph/YieH family.</text>
</comment>
<dbReference type="NCBIfam" id="TIGR01449">
    <property type="entry name" value="PGP_bact"/>
    <property type="match status" value="1"/>
</dbReference>
<dbReference type="GO" id="GO:0005829">
    <property type="term" value="C:cytosol"/>
    <property type="evidence" value="ECO:0007669"/>
    <property type="project" value="TreeGrafter"/>
</dbReference>
<dbReference type="HAMAP" id="MF_00495">
    <property type="entry name" value="GPH_hydrolase_bact"/>
    <property type="match status" value="1"/>
</dbReference>
<comment type="catalytic activity">
    <reaction evidence="1 11">
        <text>2-phosphoglycolate + H2O = glycolate + phosphate</text>
        <dbReference type="Rhea" id="RHEA:14369"/>
        <dbReference type="ChEBI" id="CHEBI:15377"/>
        <dbReference type="ChEBI" id="CHEBI:29805"/>
        <dbReference type="ChEBI" id="CHEBI:43474"/>
        <dbReference type="ChEBI" id="CHEBI:58033"/>
        <dbReference type="EC" id="3.1.3.18"/>
    </reaction>
</comment>
<keyword evidence="9 11" id="KW-0119">Carbohydrate metabolism</keyword>
<dbReference type="GO" id="GO:0005975">
    <property type="term" value="P:carbohydrate metabolic process"/>
    <property type="evidence" value="ECO:0007669"/>
    <property type="project" value="InterPro"/>
</dbReference>
<evidence type="ECO:0000256" key="4">
    <source>
        <dbReference type="ARBA" id="ARBA00006171"/>
    </source>
</evidence>
<evidence type="ECO:0000256" key="3">
    <source>
        <dbReference type="ARBA" id="ARBA00004818"/>
    </source>
</evidence>
<gene>
    <name evidence="12" type="ORF">H3L94_02215</name>
</gene>
<dbReference type="GO" id="GO:0046295">
    <property type="term" value="P:glycolate biosynthetic process"/>
    <property type="evidence" value="ECO:0007669"/>
    <property type="project" value="UniProtKB-UniRule"/>
</dbReference>
<dbReference type="PANTHER" id="PTHR43434">
    <property type="entry name" value="PHOSPHOGLYCOLATE PHOSPHATASE"/>
    <property type="match status" value="1"/>
</dbReference>
<dbReference type="Gene3D" id="3.40.50.1000">
    <property type="entry name" value="HAD superfamily/HAD-like"/>
    <property type="match status" value="1"/>
</dbReference>
<dbReference type="InterPro" id="IPR037512">
    <property type="entry name" value="PGPase_prok"/>
</dbReference>
<protein>
    <recommendedName>
        <fullName evidence="5 11">Phosphoglycolate phosphatase</fullName>
        <shortName evidence="11">PGP</shortName>
        <shortName evidence="11">PGPase</shortName>
        <ecNumber evidence="5 11">3.1.3.18</ecNumber>
    </recommendedName>
</protein>
<feature type="binding site" evidence="11">
    <location>
        <position position="15"/>
    </location>
    <ligand>
        <name>Mg(2+)</name>
        <dbReference type="ChEBI" id="CHEBI:18420"/>
    </ligand>
</feature>
<keyword evidence="8 11" id="KW-0460">Magnesium</keyword>
<evidence type="ECO:0000256" key="8">
    <source>
        <dbReference type="ARBA" id="ARBA00022842"/>
    </source>
</evidence>
<evidence type="ECO:0000256" key="2">
    <source>
        <dbReference type="ARBA" id="ARBA00001946"/>
    </source>
</evidence>
<dbReference type="InterPro" id="IPR006439">
    <property type="entry name" value="HAD-SF_hydro_IA"/>
</dbReference>
<comment type="cofactor">
    <cofactor evidence="2 11">
        <name>Mg(2+)</name>
        <dbReference type="ChEBI" id="CHEBI:18420"/>
    </cofactor>
</comment>
<dbReference type="InterPro" id="IPR050155">
    <property type="entry name" value="HAD-like_hydrolase_sf"/>
</dbReference>